<reference evidence="1" key="1">
    <citation type="submission" date="2021-06" db="EMBL/GenBank/DDBJ databases">
        <authorList>
            <person name="Hodson N. C."/>
            <person name="Mongue J. A."/>
            <person name="Jaron S. K."/>
        </authorList>
    </citation>
    <scope>NUCLEOTIDE SEQUENCE</scope>
</reference>
<keyword evidence="2" id="KW-1185">Reference proteome</keyword>
<evidence type="ECO:0000313" key="1">
    <source>
        <dbReference type="EMBL" id="CAG7719828.1"/>
    </source>
</evidence>
<organism evidence="1 2">
    <name type="scientific">Allacma fusca</name>
    <dbReference type="NCBI Taxonomy" id="39272"/>
    <lineage>
        <taxon>Eukaryota</taxon>
        <taxon>Metazoa</taxon>
        <taxon>Ecdysozoa</taxon>
        <taxon>Arthropoda</taxon>
        <taxon>Hexapoda</taxon>
        <taxon>Collembola</taxon>
        <taxon>Symphypleona</taxon>
        <taxon>Sminthuridae</taxon>
        <taxon>Allacma</taxon>
    </lineage>
</organism>
<sequence>KPKTPSLLIWLWDLALDRSRLVLPAAPKG</sequence>
<dbReference type="Proteomes" id="UP000708208">
    <property type="component" value="Unassembled WGS sequence"/>
</dbReference>
<dbReference type="AlphaFoldDB" id="A0A8J2K5N2"/>
<accession>A0A8J2K5N2</accession>
<comment type="caution">
    <text evidence="1">The sequence shown here is derived from an EMBL/GenBank/DDBJ whole genome shotgun (WGS) entry which is preliminary data.</text>
</comment>
<proteinExistence type="predicted"/>
<name>A0A8J2K5N2_9HEXA</name>
<protein>
    <submittedName>
        <fullName evidence="1">Uncharacterized protein</fullName>
    </submittedName>
</protein>
<gene>
    <name evidence="1" type="ORF">AFUS01_LOCUS9132</name>
</gene>
<feature type="non-terminal residue" evidence="1">
    <location>
        <position position="1"/>
    </location>
</feature>
<dbReference type="EMBL" id="CAJVCH010064835">
    <property type="protein sequence ID" value="CAG7719828.1"/>
    <property type="molecule type" value="Genomic_DNA"/>
</dbReference>
<evidence type="ECO:0000313" key="2">
    <source>
        <dbReference type="Proteomes" id="UP000708208"/>
    </source>
</evidence>